<dbReference type="Gene3D" id="3.30.65.10">
    <property type="entry name" value="Bacterial Topoisomerase I, domain 1"/>
    <property type="match status" value="1"/>
</dbReference>
<name>Q2SG76_HAHCH</name>
<sequence length="105" mass="11630">MDTTLEFALKFWFLAPLAGIIALLQTPWFNRLIQRITEQQEPPAPSPLQVMKVAGATPPKPTQRVRICPQCGARMVSRRVKKGPSAGREFFSCSAYPKCTGVRAA</sequence>
<dbReference type="Pfam" id="PF01396">
    <property type="entry name" value="Zn_ribbon_Top1"/>
    <property type="match status" value="1"/>
</dbReference>
<gene>
    <name evidence="2" type="ordered locus">HCH_03608</name>
</gene>
<dbReference type="GO" id="GO:0005694">
    <property type="term" value="C:chromosome"/>
    <property type="evidence" value="ECO:0007669"/>
    <property type="project" value="InterPro"/>
</dbReference>
<evidence type="ECO:0000313" key="2">
    <source>
        <dbReference type="EMBL" id="ABC30348.1"/>
    </source>
</evidence>
<dbReference type="OrthoDB" id="5782056at2"/>
<dbReference type="Proteomes" id="UP000000238">
    <property type="component" value="Chromosome"/>
</dbReference>
<dbReference type="RefSeq" id="WP_011397416.1">
    <property type="nucleotide sequence ID" value="NC_007645.1"/>
</dbReference>
<proteinExistence type="predicted"/>
<reference evidence="2 3" key="1">
    <citation type="journal article" date="2005" name="Nucleic Acids Res.">
        <title>Genomic blueprint of Hahella chejuensis, a marine microbe producing an algicidal agent.</title>
        <authorList>
            <person name="Jeong H."/>
            <person name="Yim J.H."/>
            <person name="Lee C."/>
            <person name="Choi S.-H."/>
            <person name="Park Y.K."/>
            <person name="Yoon S.H."/>
            <person name="Hur C.-G."/>
            <person name="Kang H.-Y."/>
            <person name="Kim D."/>
            <person name="Lee H.H."/>
            <person name="Park K.H."/>
            <person name="Park S.-H."/>
            <person name="Park H.-S."/>
            <person name="Lee H.K."/>
            <person name="Oh T.K."/>
            <person name="Kim J.F."/>
        </authorList>
    </citation>
    <scope>NUCLEOTIDE SEQUENCE [LARGE SCALE GENOMIC DNA]</scope>
    <source>
        <strain evidence="2 3">KCTC 2396</strain>
    </source>
</reference>
<dbReference type="AlphaFoldDB" id="Q2SG76"/>
<dbReference type="HOGENOM" id="CLU_2232763_0_0_6"/>
<dbReference type="STRING" id="349521.HCH_03608"/>
<organism evidence="2 3">
    <name type="scientific">Hahella chejuensis (strain KCTC 2396)</name>
    <dbReference type="NCBI Taxonomy" id="349521"/>
    <lineage>
        <taxon>Bacteria</taxon>
        <taxon>Pseudomonadati</taxon>
        <taxon>Pseudomonadota</taxon>
        <taxon>Gammaproteobacteria</taxon>
        <taxon>Oceanospirillales</taxon>
        <taxon>Hahellaceae</taxon>
        <taxon>Hahella</taxon>
    </lineage>
</organism>
<dbReference type="SUPFAM" id="SSF57783">
    <property type="entry name" value="Zinc beta-ribbon"/>
    <property type="match status" value="1"/>
</dbReference>
<protein>
    <submittedName>
        <fullName evidence="2">Zn-finger domain associated with topoisomerase type I</fullName>
    </submittedName>
</protein>
<accession>Q2SG76</accession>
<keyword evidence="3" id="KW-1185">Reference proteome</keyword>
<keyword evidence="2" id="KW-0413">Isomerase</keyword>
<dbReference type="GO" id="GO:0006265">
    <property type="term" value="P:DNA topological change"/>
    <property type="evidence" value="ECO:0007669"/>
    <property type="project" value="InterPro"/>
</dbReference>
<dbReference type="eggNOG" id="COG0551">
    <property type="taxonomic scope" value="Bacteria"/>
</dbReference>
<dbReference type="GO" id="GO:0003916">
    <property type="term" value="F:DNA topoisomerase activity"/>
    <property type="evidence" value="ECO:0007669"/>
    <property type="project" value="InterPro"/>
</dbReference>
<evidence type="ECO:0000259" key="1">
    <source>
        <dbReference type="Pfam" id="PF01396"/>
    </source>
</evidence>
<dbReference type="GO" id="GO:0003677">
    <property type="term" value="F:DNA binding"/>
    <property type="evidence" value="ECO:0007669"/>
    <property type="project" value="InterPro"/>
</dbReference>
<dbReference type="KEGG" id="hch:HCH_03608"/>
<dbReference type="EMBL" id="CP000155">
    <property type="protein sequence ID" value="ABC30348.1"/>
    <property type="molecule type" value="Genomic_DNA"/>
</dbReference>
<evidence type="ECO:0000313" key="3">
    <source>
        <dbReference type="Proteomes" id="UP000000238"/>
    </source>
</evidence>
<feature type="domain" description="DNA topoisomerase type IA zn finger" evidence="1">
    <location>
        <begin position="66"/>
        <end position="102"/>
    </location>
</feature>
<dbReference type="InterPro" id="IPR013498">
    <property type="entry name" value="Topo_IA_Znf"/>
</dbReference>